<sequence length="360" mass="40094">MGAQDESAMSLSSNETCYDWKDASCVVHRVPEDILEALKEPFRGQSNFGPQHKFLLSLFNDVPEYHQTLHPKKTCAQNVRSTLVCKYDESVKTNVAFYKISSGKLLNKVLYCKNVPDEAKLRLTEKCTAAEGKKWRATYEKKRKEMEASDFAGLAAAEQEVVEEVDPSATKRRERQAVLKDYGMQVCTEAQATALNFLLGCFFFACKIPFAVVNNVFFRAFIHALSPGYAKRLPGRAHLSASILDDVYEETLVSTDAALDRAPGKRTLGLDGKTNCVGRATCNIGEAKLGICAYVTTKYFGKREHSGRIQATYAYEEIKGREDKFQAVVADNTGNKQVILCAMAQRSRLHRCSCCCVLIG</sequence>
<comment type="caution">
    <text evidence="1">The sequence shown here is derived from an EMBL/GenBank/DDBJ whole genome shotgun (WGS) entry which is preliminary data.</text>
</comment>
<dbReference type="Proteomes" id="UP001190700">
    <property type="component" value="Unassembled WGS sequence"/>
</dbReference>
<evidence type="ECO:0000313" key="2">
    <source>
        <dbReference type="Proteomes" id="UP001190700"/>
    </source>
</evidence>
<protein>
    <submittedName>
        <fullName evidence="1">Uncharacterized protein</fullName>
    </submittedName>
</protein>
<accession>A0AAE0GWA3</accession>
<evidence type="ECO:0000313" key="1">
    <source>
        <dbReference type="EMBL" id="KAK3285281.1"/>
    </source>
</evidence>
<gene>
    <name evidence="1" type="ORF">CYMTET_7103</name>
</gene>
<dbReference type="AlphaFoldDB" id="A0AAE0GWA3"/>
<keyword evidence="2" id="KW-1185">Reference proteome</keyword>
<name>A0AAE0GWA3_9CHLO</name>
<proteinExistence type="predicted"/>
<organism evidence="1 2">
    <name type="scientific">Cymbomonas tetramitiformis</name>
    <dbReference type="NCBI Taxonomy" id="36881"/>
    <lineage>
        <taxon>Eukaryota</taxon>
        <taxon>Viridiplantae</taxon>
        <taxon>Chlorophyta</taxon>
        <taxon>Pyramimonadophyceae</taxon>
        <taxon>Pyramimonadales</taxon>
        <taxon>Pyramimonadaceae</taxon>
        <taxon>Cymbomonas</taxon>
    </lineage>
</organism>
<reference evidence="1 2" key="1">
    <citation type="journal article" date="2015" name="Genome Biol. Evol.">
        <title>Comparative Genomics of a Bacterivorous Green Alga Reveals Evolutionary Causalities and Consequences of Phago-Mixotrophic Mode of Nutrition.</title>
        <authorList>
            <person name="Burns J.A."/>
            <person name="Paasch A."/>
            <person name="Narechania A."/>
            <person name="Kim E."/>
        </authorList>
    </citation>
    <scope>NUCLEOTIDE SEQUENCE [LARGE SCALE GENOMIC DNA]</scope>
    <source>
        <strain evidence="1 2">PLY_AMNH</strain>
    </source>
</reference>
<dbReference type="EMBL" id="LGRX02001886">
    <property type="protein sequence ID" value="KAK3285281.1"/>
    <property type="molecule type" value="Genomic_DNA"/>
</dbReference>